<comment type="caution">
    <text evidence="1">The sequence shown here is derived from an EMBL/GenBank/DDBJ whole genome shotgun (WGS) entry which is preliminary data.</text>
</comment>
<accession>A0A367IWF5</accession>
<proteinExistence type="predicted"/>
<sequence length="106" mass="12583">SPRLRDLEGLKNAWKSHLIYIYKQMLEKSEMPRIDLKVSDEIWIRLYMDISKYEFDNYNMLSEADRQRVTARLYREENGKFGRHLLSESCTIKDNRTTGVTAGATY</sequence>
<name>A0A367IWF5_RHIAZ</name>
<reference evidence="1 2" key="1">
    <citation type="journal article" date="2018" name="G3 (Bethesda)">
        <title>Phylogenetic and Phylogenomic Definition of Rhizopus Species.</title>
        <authorList>
            <person name="Gryganskyi A.P."/>
            <person name="Golan J."/>
            <person name="Dolatabadi S."/>
            <person name="Mondo S."/>
            <person name="Robb S."/>
            <person name="Idnurm A."/>
            <person name="Muszewska A."/>
            <person name="Steczkiewicz K."/>
            <person name="Masonjones S."/>
            <person name="Liao H.L."/>
            <person name="Gajdeczka M.T."/>
            <person name="Anike F."/>
            <person name="Vuek A."/>
            <person name="Anishchenko I.M."/>
            <person name="Voigt K."/>
            <person name="de Hoog G.S."/>
            <person name="Smith M.E."/>
            <person name="Heitman J."/>
            <person name="Vilgalys R."/>
            <person name="Stajich J.E."/>
        </authorList>
    </citation>
    <scope>NUCLEOTIDE SEQUENCE [LARGE SCALE GENOMIC DNA]</scope>
    <source>
        <strain evidence="1 2">CBS 357.93</strain>
    </source>
</reference>
<dbReference type="AlphaFoldDB" id="A0A367IWF5"/>
<feature type="non-terminal residue" evidence="1">
    <location>
        <position position="1"/>
    </location>
</feature>
<gene>
    <name evidence="1" type="ORF">CU097_002744</name>
</gene>
<evidence type="ECO:0000313" key="1">
    <source>
        <dbReference type="EMBL" id="RCH82030.1"/>
    </source>
</evidence>
<evidence type="ECO:0000313" key="2">
    <source>
        <dbReference type="Proteomes" id="UP000252139"/>
    </source>
</evidence>
<organism evidence="1 2">
    <name type="scientific">Rhizopus azygosporus</name>
    <name type="common">Rhizopus microsporus var. azygosporus</name>
    <dbReference type="NCBI Taxonomy" id="86630"/>
    <lineage>
        <taxon>Eukaryota</taxon>
        <taxon>Fungi</taxon>
        <taxon>Fungi incertae sedis</taxon>
        <taxon>Mucoromycota</taxon>
        <taxon>Mucoromycotina</taxon>
        <taxon>Mucoromycetes</taxon>
        <taxon>Mucorales</taxon>
        <taxon>Mucorineae</taxon>
        <taxon>Rhizopodaceae</taxon>
        <taxon>Rhizopus</taxon>
    </lineage>
</organism>
<protein>
    <submittedName>
        <fullName evidence="1">Uncharacterized protein</fullName>
    </submittedName>
</protein>
<keyword evidence="2" id="KW-1185">Reference proteome</keyword>
<dbReference type="Proteomes" id="UP000252139">
    <property type="component" value="Unassembled WGS sequence"/>
</dbReference>
<dbReference type="EMBL" id="PJQL01003177">
    <property type="protein sequence ID" value="RCH82030.1"/>
    <property type="molecule type" value="Genomic_DNA"/>
</dbReference>